<proteinExistence type="predicted"/>
<reference evidence="1" key="1">
    <citation type="submission" date="2019-08" db="EMBL/GenBank/DDBJ databases">
        <title>The genome of the North American firefly Photinus pyralis.</title>
        <authorList>
            <consortium name="Photinus pyralis genome working group"/>
            <person name="Fallon T.R."/>
            <person name="Sander Lower S.E."/>
            <person name="Weng J.-K."/>
        </authorList>
    </citation>
    <scope>NUCLEOTIDE SEQUENCE</scope>
    <source>
        <strain evidence="1">TRF0915ILg1</strain>
        <tissue evidence="1">Whole body</tissue>
    </source>
</reference>
<gene>
    <name evidence="1" type="ORF">ILUMI_01692</name>
</gene>
<comment type="caution">
    <text evidence="1">The sequence shown here is derived from an EMBL/GenBank/DDBJ whole genome shotgun (WGS) entry which is preliminary data.</text>
</comment>
<evidence type="ECO:0000313" key="1">
    <source>
        <dbReference type="EMBL" id="KAF2904489.1"/>
    </source>
</evidence>
<organism evidence="1 2">
    <name type="scientific">Ignelater luminosus</name>
    <name type="common">Cucubano</name>
    <name type="synonym">Pyrophorus luminosus</name>
    <dbReference type="NCBI Taxonomy" id="2038154"/>
    <lineage>
        <taxon>Eukaryota</taxon>
        <taxon>Metazoa</taxon>
        <taxon>Ecdysozoa</taxon>
        <taxon>Arthropoda</taxon>
        <taxon>Hexapoda</taxon>
        <taxon>Insecta</taxon>
        <taxon>Pterygota</taxon>
        <taxon>Neoptera</taxon>
        <taxon>Endopterygota</taxon>
        <taxon>Coleoptera</taxon>
        <taxon>Polyphaga</taxon>
        <taxon>Elateriformia</taxon>
        <taxon>Elateroidea</taxon>
        <taxon>Elateridae</taxon>
        <taxon>Agrypninae</taxon>
        <taxon>Pyrophorini</taxon>
        <taxon>Ignelater</taxon>
    </lineage>
</organism>
<name>A0A8K0DI06_IGNLU</name>
<evidence type="ECO:0000313" key="2">
    <source>
        <dbReference type="Proteomes" id="UP000801492"/>
    </source>
</evidence>
<keyword evidence="2" id="KW-1185">Reference proteome</keyword>
<protein>
    <submittedName>
        <fullName evidence="1">Uncharacterized protein</fullName>
    </submittedName>
</protein>
<dbReference type="AlphaFoldDB" id="A0A8K0DI06"/>
<accession>A0A8K0DI06</accession>
<dbReference type="Proteomes" id="UP000801492">
    <property type="component" value="Unassembled WGS sequence"/>
</dbReference>
<sequence>MKCHDDSKPWLTLIKCFKELNVLELPLLNAPNRISQDKGKAIDMLLKKRFGEEWIKEEQLNFYCEILREQITFEEQTDEAEQLCSCLEEESGPIH</sequence>
<dbReference type="OrthoDB" id="6779410at2759"/>
<dbReference type="EMBL" id="VTPC01000760">
    <property type="protein sequence ID" value="KAF2904489.1"/>
    <property type="molecule type" value="Genomic_DNA"/>
</dbReference>